<dbReference type="InterPro" id="IPR050204">
    <property type="entry name" value="AraC_XylS_family_regulators"/>
</dbReference>
<name>F5Y5X2_RAMTT</name>
<proteinExistence type="predicted"/>
<evidence type="ECO:0000259" key="4">
    <source>
        <dbReference type="PROSITE" id="PS01124"/>
    </source>
</evidence>
<feature type="domain" description="HTH araC/xylS-type" evidence="4">
    <location>
        <begin position="186"/>
        <end position="284"/>
    </location>
</feature>
<keyword evidence="2" id="KW-0238">DNA-binding</keyword>
<dbReference type="SMART" id="SM00342">
    <property type="entry name" value="HTH_ARAC"/>
    <property type="match status" value="1"/>
</dbReference>
<dbReference type="HOGENOM" id="CLU_079347_0_0_4"/>
<dbReference type="Pfam" id="PF12833">
    <property type="entry name" value="HTH_18"/>
    <property type="match status" value="1"/>
</dbReference>
<gene>
    <name evidence="5" type="ordered locus">Rta_04050</name>
</gene>
<dbReference type="PANTHER" id="PTHR46796:SF6">
    <property type="entry name" value="ARAC SUBFAMILY"/>
    <property type="match status" value="1"/>
</dbReference>
<dbReference type="SUPFAM" id="SSF46689">
    <property type="entry name" value="Homeodomain-like"/>
    <property type="match status" value="2"/>
</dbReference>
<sequence length="305" mass="33313">MSAPDSAGKPRWRPGTHQIHKLFASTLVQVSTYQGIASTAHVSQELGDGVPSLTFIRRGTHLHHAHRRAAVIEPGSSVLYRGDQPFRLSHPFITEHPDESLFLEFGKDLLGEVFGDRSNGRELGLLVPQPVLLETALMRSSMAARALDPMEGEERALYLLAAQAGTLAHAPPGLPKLTARAWQAVSRIRELVSTESAFRHSLPALALHAQCTPFHLTRLFRQATGMTITRYRLHVRLARVLDALEGGESDLTRLAADVGFSDHAHLTHSVRQAFGAPPSALRSALTRAAASQLRNSIQATRKPRG</sequence>
<dbReference type="PROSITE" id="PS01124">
    <property type="entry name" value="HTH_ARAC_FAMILY_2"/>
    <property type="match status" value="1"/>
</dbReference>
<dbReference type="STRING" id="365046.Rta_04050"/>
<protein>
    <submittedName>
        <fullName evidence="5">Transcriptional regulator, AraC family-like protein</fullName>
    </submittedName>
</protein>
<evidence type="ECO:0000313" key="5">
    <source>
        <dbReference type="EMBL" id="AEG91476.1"/>
    </source>
</evidence>
<accession>F5Y5X2</accession>
<dbReference type="AlphaFoldDB" id="F5Y5X2"/>
<dbReference type="eggNOG" id="COG2207">
    <property type="taxonomic scope" value="Bacteria"/>
</dbReference>
<dbReference type="EMBL" id="CP000245">
    <property type="protein sequence ID" value="AEG91476.1"/>
    <property type="molecule type" value="Genomic_DNA"/>
</dbReference>
<evidence type="ECO:0000313" key="6">
    <source>
        <dbReference type="Proteomes" id="UP000008385"/>
    </source>
</evidence>
<dbReference type="KEGG" id="rta:Rta_04050"/>
<dbReference type="PANTHER" id="PTHR46796">
    <property type="entry name" value="HTH-TYPE TRANSCRIPTIONAL ACTIVATOR RHAS-RELATED"/>
    <property type="match status" value="1"/>
</dbReference>
<keyword evidence="6" id="KW-1185">Reference proteome</keyword>
<dbReference type="InterPro" id="IPR009057">
    <property type="entry name" value="Homeodomain-like_sf"/>
</dbReference>
<keyword evidence="3" id="KW-0804">Transcription</keyword>
<evidence type="ECO:0000256" key="3">
    <source>
        <dbReference type="ARBA" id="ARBA00023163"/>
    </source>
</evidence>
<dbReference type="OrthoDB" id="3631840at2"/>
<reference evidence="5 6" key="2">
    <citation type="journal article" date="2011" name="PLoS ONE">
        <title>The Cyst-Dividing Bacterium Ramlibacter tataouinensis TTB310 Genome Reveals a Well-Stocked Toolbox for Adaptation to a Desert Environment.</title>
        <authorList>
            <person name="De Luca G."/>
            <person name="Barakat M."/>
            <person name="Ortet P."/>
            <person name="Fochesato S."/>
            <person name="Jourlin-Castelli C."/>
            <person name="Ansaldi M."/>
            <person name="Py B."/>
            <person name="Fichant G."/>
            <person name="Coutinho P.M."/>
            <person name="Voulhoux R."/>
            <person name="Bastien O."/>
            <person name="Marechal E."/>
            <person name="Henrissat B."/>
            <person name="Quentin Y."/>
            <person name="Noirot P."/>
            <person name="Filloux A."/>
            <person name="Mejean V."/>
            <person name="Dubow M.S."/>
            <person name="Barras F."/>
            <person name="Barbe V."/>
            <person name="Weissenbach J."/>
            <person name="Mihalcescu I."/>
            <person name="Vermeglio A."/>
            <person name="Achouak W."/>
            <person name="Heulin T."/>
        </authorList>
    </citation>
    <scope>NUCLEOTIDE SEQUENCE [LARGE SCALE GENOMIC DNA]</scope>
    <source>
        <strain evidence="6">ATCC BAA-407 / DSM 14655 / LMG 21543 / TTB310</strain>
    </source>
</reference>
<dbReference type="Gene3D" id="1.10.10.60">
    <property type="entry name" value="Homeodomain-like"/>
    <property type="match status" value="1"/>
</dbReference>
<dbReference type="PROSITE" id="PS00041">
    <property type="entry name" value="HTH_ARAC_FAMILY_1"/>
    <property type="match status" value="1"/>
</dbReference>
<dbReference type="Proteomes" id="UP000008385">
    <property type="component" value="Chromosome"/>
</dbReference>
<evidence type="ECO:0000256" key="2">
    <source>
        <dbReference type="ARBA" id="ARBA00023125"/>
    </source>
</evidence>
<dbReference type="GO" id="GO:0043565">
    <property type="term" value="F:sequence-specific DNA binding"/>
    <property type="evidence" value="ECO:0007669"/>
    <property type="project" value="InterPro"/>
</dbReference>
<evidence type="ECO:0000256" key="1">
    <source>
        <dbReference type="ARBA" id="ARBA00023015"/>
    </source>
</evidence>
<dbReference type="RefSeq" id="WP_013899709.1">
    <property type="nucleotide sequence ID" value="NC_015677.1"/>
</dbReference>
<keyword evidence="1" id="KW-0805">Transcription regulation</keyword>
<organism evidence="5 6">
    <name type="scientific">Ramlibacter tataouinensis (strain ATCC BAA-407 / DSM 14655 / LMG 21543 / TTB310)</name>
    <dbReference type="NCBI Taxonomy" id="365046"/>
    <lineage>
        <taxon>Bacteria</taxon>
        <taxon>Pseudomonadati</taxon>
        <taxon>Pseudomonadota</taxon>
        <taxon>Betaproteobacteria</taxon>
        <taxon>Burkholderiales</taxon>
        <taxon>Comamonadaceae</taxon>
        <taxon>Ramlibacter</taxon>
    </lineage>
</organism>
<dbReference type="InterPro" id="IPR018060">
    <property type="entry name" value="HTH_AraC"/>
</dbReference>
<dbReference type="GO" id="GO:0003700">
    <property type="term" value="F:DNA-binding transcription factor activity"/>
    <property type="evidence" value="ECO:0007669"/>
    <property type="project" value="InterPro"/>
</dbReference>
<dbReference type="InterPro" id="IPR018062">
    <property type="entry name" value="HTH_AraC-typ_CS"/>
</dbReference>
<reference evidence="6" key="1">
    <citation type="submission" date="2006-01" db="EMBL/GenBank/DDBJ databases">
        <title>Genome of the cyst-dividing bacterium Ramlibacter tataouinensis.</title>
        <authorList>
            <person name="Barakat M."/>
            <person name="Ortet P."/>
            <person name="De Luca G."/>
            <person name="Jourlin-Castelli C."/>
            <person name="Ansaldi M."/>
            <person name="Py B."/>
            <person name="Fichant G."/>
            <person name="Coutinho P."/>
            <person name="Voulhoux R."/>
            <person name="Bastien O."/>
            <person name="Roy S."/>
            <person name="Marechal E."/>
            <person name="Henrissat B."/>
            <person name="Quentin Y."/>
            <person name="Noirot P."/>
            <person name="Filloux A."/>
            <person name="Mejean V."/>
            <person name="DuBow M."/>
            <person name="Barras F."/>
            <person name="Heulin T."/>
        </authorList>
    </citation>
    <scope>NUCLEOTIDE SEQUENCE [LARGE SCALE GENOMIC DNA]</scope>
    <source>
        <strain evidence="6">ATCC BAA-407 / DSM 14655 / LMG 21543 / TTB310</strain>
    </source>
</reference>